<reference evidence="2 3" key="1">
    <citation type="submission" date="2021-06" db="EMBL/GenBank/DDBJ databases">
        <title>Caerostris darwini draft genome.</title>
        <authorList>
            <person name="Kono N."/>
            <person name="Arakawa K."/>
        </authorList>
    </citation>
    <scope>NUCLEOTIDE SEQUENCE [LARGE SCALE GENOMIC DNA]</scope>
</reference>
<sequence length="90" mass="10354">MTSESRNHCRYCESLLSGIEEERKEQDSVKERKKENDSKRSSQKGRGFQKGRKYEHKKKMCDSSSNKDKCSHPFLGPNGATKADTVRTLN</sequence>
<evidence type="ECO:0000313" key="3">
    <source>
        <dbReference type="Proteomes" id="UP001054837"/>
    </source>
</evidence>
<feature type="compositionally biased region" description="Basic residues" evidence="1">
    <location>
        <begin position="41"/>
        <end position="59"/>
    </location>
</feature>
<comment type="caution">
    <text evidence="2">The sequence shown here is derived from an EMBL/GenBank/DDBJ whole genome shotgun (WGS) entry which is preliminary data.</text>
</comment>
<name>A0AAV4WKD1_9ARAC</name>
<organism evidence="2 3">
    <name type="scientific">Caerostris darwini</name>
    <dbReference type="NCBI Taxonomy" id="1538125"/>
    <lineage>
        <taxon>Eukaryota</taxon>
        <taxon>Metazoa</taxon>
        <taxon>Ecdysozoa</taxon>
        <taxon>Arthropoda</taxon>
        <taxon>Chelicerata</taxon>
        <taxon>Arachnida</taxon>
        <taxon>Araneae</taxon>
        <taxon>Araneomorphae</taxon>
        <taxon>Entelegynae</taxon>
        <taxon>Araneoidea</taxon>
        <taxon>Araneidae</taxon>
        <taxon>Caerostris</taxon>
    </lineage>
</organism>
<protein>
    <submittedName>
        <fullName evidence="2">Uncharacterized protein</fullName>
    </submittedName>
</protein>
<gene>
    <name evidence="2" type="ORF">CDAR_56311</name>
</gene>
<proteinExistence type="predicted"/>
<dbReference type="EMBL" id="BPLQ01014780">
    <property type="protein sequence ID" value="GIY83102.1"/>
    <property type="molecule type" value="Genomic_DNA"/>
</dbReference>
<evidence type="ECO:0000313" key="2">
    <source>
        <dbReference type="EMBL" id="GIY83102.1"/>
    </source>
</evidence>
<feature type="region of interest" description="Disordered" evidence="1">
    <location>
        <begin position="20"/>
        <end position="90"/>
    </location>
</feature>
<dbReference type="Proteomes" id="UP001054837">
    <property type="component" value="Unassembled WGS sequence"/>
</dbReference>
<evidence type="ECO:0000256" key="1">
    <source>
        <dbReference type="SAM" id="MobiDB-lite"/>
    </source>
</evidence>
<dbReference type="AlphaFoldDB" id="A0AAV4WKD1"/>
<accession>A0AAV4WKD1</accession>
<keyword evidence="3" id="KW-1185">Reference proteome</keyword>
<feature type="compositionally biased region" description="Basic and acidic residues" evidence="1">
    <location>
        <begin position="20"/>
        <end position="40"/>
    </location>
</feature>